<dbReference type="SUPFAM" id="SSF103473">
    <property type="entry name" value="MFS general substrate transporter"/>
    <property type="match status" value="1"/>
</dbReference>
<dbReference type="InterPro" id="IPR036259">
    <property type="entry name" value="MFS_trans_sf"/>
</dbReference>
<proteinExistence type="predicted"/>
<organism evidence="6 7">
    <name type="scientific">Flavobacterium noncentrifugens</name>
    <dbReference type="NCBI Taxonomy" id="1128970"/>
    <lineage>
        <taxon>Bacteria</taxon>
        <taxon>Pseudomonadati</taxon>
        <taxon>Bacteroidota</taxon>
        <taxon>Flavobacteriia</taxon>
        <taxon>Flavobacteriales</taxon>
        <taxon>Flavobacteriaceae</taxon>
        <taxon>Flavobacterium</taxon>
    </lineage>
</organism>
<dbReference type="PANTHER" id="PTHR42910">
    <property type="entry name" value="TRANSPORTER SCO4007-RELATED"/>
    <property type="match status" value="1"/>
</dbReference>
<evidence type="ECO:0000313" key="6">
    <source>
        <dbReference type="EMBL" id="SDJ38613.1"/>
    </source>
</evidence>
<feature type="transmembrane region" description="Helical" evidence="4">
    <location>
        <begin position="247"/>
        <end position="265"/>
    </location>
</feature>
<evidence type="ECO:0000313" key="7">
    <source>
        <dbReference type="Proteomes" id="UP000199580"/>
    </source>
</evidence>
<name>A0A1G8TAU5_9FLAO</name>
<feature type="transmembrane region" description="Helical" evidence="4">
    <location>
        <begin position="47"/>
        <end position="64"/>
    </location>
</feature>
<evidence type="ECO:0000259" key="5">
    <source>
        <dbReference type="PROSITE" id="PS50850"/>
    </source>
</evidence>
<dbReference type="OrthoDB" id="9815356at2"/>
<dbReference type="Gene3D" id="1.20.1250.20">
    <property type="entry name" value="MFS general substrate transporter like domains"/>
    <property type="match status" value="1"/>
</dbReference>
<keyword evidence="2 4" id="KW-1133">Transmembrane helix</keyword>
<dbReference type="Proteomes" id="UP000199580">
    <property type="component" value="Unassembled WGS sequence"/>
</dbReference>
<feature type="domain" description="Major facilitator superfamily (MFS) profile" evidence="5">
    <location>
        <begin position="1"/>
        <end position="388"/>
    </location>
</feature>
<dbReference type="EMBL" id="FNEZ01000001">
    <property type="protein sequence ID" value="SDJ38613.1"/>
    <property type="molecule type" value="Genomic_DNA"/>
</dbReference>
<sequence>MEKTGLSKTQITIMAISAGICVANIYYNQPILKDIAESLHTTEANVGLISVLAQAGYGFGLFFITPLGDKINRKKLILGMQVLLIASLLGMVFIENRIGIFSMSLIIGICSVAAQVILPMAASLEPKNKGKTISIIFSGILIGILAARVFSGFIAEWLGWHFVYAISAVMVFMTMLMIHFSLPSVEANFTGNYKALLQSAFEQLGRFAILRRAALMGALIFGAFCSFWTTLTFHLSGAPFHYKTDQIGLFGLLAIAGALGAPYIGKLIDNGNPAKTQLYTTGLLLFSVLLLHFFPISLWAILVSVLLLDIGVQATQLINIATIYTLDEKANSRINTIYMTSYFIGGAFGTFIGVQCWKYGGWNLVTLQLIIFSLLAVVVAWFSYQITSVKTTPIR</sequence>
<feature type="transmembrane region" description="Helical" evidence="4">
    <location>
        <begin position="161"/>
        <end position="182"/>
    </location>
</feature>
<evidence type="ECO:0000256" key="2">
    <source>
        <dbReference type="ARBA" id="ARBA00022989"/>
    </source>
</evidence>
<dbReference type="AlphaFoldDB" id="A0A1G8TAU5"/>
<protein>
    <submittedName>
        <fullName evidence="6">Predicted arabinose efflux permease, MFS family</fullName>
    </submittedName>
</protein>
<dbReference type="RefSeq" id="WP_091392154.1">
    <property type="nucleotide sequence ID" value="NZ_BKAI01000002.1"/>
</dbReference>
<dbReference type="InterPro" id="IPR011701">
    <property type="entry name" value="MFS"/>
</dbReference>
<feature type="transmembrane region" description="Helical" evidence="4">
    <location>
        <begin position="76"/>
        <end position="94"/>
    </location>
</feature>
<dbReference type="Pfam" id="PF07690">
    <property type="entry name" value="MFS_1"/>
    <property type="match status" value="1"/>
</dbReference>
<keyword evidence="3 4" id="KW-0472">Membrane</keyword>
<keyword evidence="1 4" id="KW-0812">Transmembrane</keyword>
<feature type="transmembrane region" description="Helical" evidence="4">
    <location>
        <begin position="213"/>
        <end position="235"/>
    </location>
</feature>
<feature type="transmembrane region" description="Helical" evidence="4">
    <location>
        <begin position="133"/>
        <end position="155"/>
    </location>
</feature>
<reference evidence="6 7" key="1">
    <citation type="submission" date="2016-10" db="EMBL/GenBank/DDBJ databases">
        <authorList>
            <person name="de Groot N.N."/>
        </authorList>
    </citation>
    <scope>NUCLEOTIDE SEQUENCE [LARGE SCALE GENOMIC DNA]</scope>
    <source>
        <strain evidence="6 7">CGMCC 1.10076</strain>
    </source>
</reference>
<dbReference type="PROSITE" id="PS50850">
    <property type="entry name" value="MFS"/>
    <property type="match status" value="1"/>
</dbReference>
<feature type="transmembrane region" description="Helical" evidence="4">
    <location>
        <begin position="336"/>
        <end position="354"/>
    </location>
</feature>
<accession>A0A1G8TAU5</accession>
<feature type="transmembrane region" description="Helical" evidence="4">
    <location>
        <begin position="100"/>
        <end position="121"/>
    </location>
</feature>
<evidence type="ECO:0000256" key="3">
    <source>
        <dbReference type="ARBA" id="ARBA00023136"/>
    </source>
</evidence>
<feature type="transmembrane region" description="Helical" evidence="4">
    <location>
        <begin position="9"/>
        <end position="27"/>
    </location>
</feature>
<evidence type="ECO:0000256" key="4">
    <source>
        <dbReference type="SAM" id="Phobius"/>
    </source>
</evidence>
<dbReference type="GO" id="GO:0022857">
    <property type="term" value="F:transmembrane transporter activity"/>
    <property type="evidence" value="ECO:0007669"/>
    <property type="project" value="InterPro"/>
</dbReference>
<dbReference type="CDD" id="cd17324">
    <property type="entry name" value="MFS_NepI_like"/>
    <property type="match status" value="1"/>
</dbReference>
<dbReference type="InterPro" id="IPR020846">
    <property type="entry name" value="MFS_dom"/>
</dbReference>
<keyword evidence="7" id="KW-1185">Reference proteome</keyword>
<evidence type="ECO:0000256" key="1">
    <source>
        <dbReference type="ARBA" id="ARBA00022692"/>
    </source>
</evidence>
<feature type="transmembrane region" description="Helical" evidence="4">
    <location>
        <begin position="360"/>
        <end position="382"/>
    </location>
</feature>
<dbReference type="STRING" id="1128970.SAMN04487935_0897"/>
<dbReference type="PANTHER" id="PTHR42910:SF1">
    <property type="entry name" value="MAJOR FACILITATOR SUPERFAMILY (MFS) PROFILE DOMAIN-CONTAINING PROTEIN"/>
    <property type="match status" value="1"/>
</dbReference>
<gene>
    <name evidence="6" type="ORF">SAMN04487935_0897</name>
</gene>